<dbReference type="PANTHER" id="PTHR10075">
    <property type="entry name" value="BASIGIN RELATED"/>
    <property type="match status" value="1"/>
</dbReference>
<dbReference type="EMBL" id="CACRXK020021734">
    <property type="protein sequence ID" value="CAB4036137.1"/>
    <property type="molecule type" value="Genomic_DNA"/>
</dbReference>
<dbReference type="InterPro" id="IPR036179">
    <property type="entry name" value="Ig-like_dom_sf"/>
</dbReference>
<dbReference type="AlphaFoldDB" id="A0A6S7JWL7"/>
<keyword evidence="2" id="KW-0393">Immunoglobulin domain</keyword>
<dbReference type="Gene3D" id="2.60.40.10">
    <property type="entry name" value="Immunoglobulins"/>
    <property type="match status" value="6"/>
</dbReference>
<proteinExistence type="predicted"/>
<evidence type="ECO:0000313" key="4">
    <source>
        <dbReference type="Proteomes" id="UP001152795"/>
    </source>
</evidence>
<dbReference type="InterPro" id="IPR007110">
    <property type="entry name" value="Ig-like_dom"/>
</dbReference>
<dbReference type="SMART" id="SM00408">
    <property type="entry name" value="IGc2"/>
    <property type="match status" value="6"/>
</dbReference>
<dbReference type="OrthoDB" id="5988169at2759"/>
<evidence type="ECO:0000256" key="2">
    <source>
        <dbReference type="ARBA" id="ARBA00023319"/>
    </source>
</evidence>
<protein>
    <submittedName>
        <fullName evidence="3">Down syndrome cell adhesion molecule-like</fullName>
    </submittedName>
</protein>
<dbReference type="Pfam" id="PF13927">
    <property type="entry name" value="Ig_3"/>
    <property type="match status" value="5"/>
</dbReference>
<dbReference type="GO" id="GO:0098632">
    <property type="term" value="F:cell-cell adhesion mediator activity"/>
    <property type="evidence" value="ECO:0007669"/>
    <property type="project" value="TreeGrafter"/>
</dbReference>
<dbReference type="InterPro" id="IPR003599">
    <property type="entry name" value="Ig_sub"/>
</dbReference>
<dbReference type="SUPFAM" id="SSF48726">
    <property type="entry name" value="Immunoglobulin"/>
    <property type="match status" value="6"/>
</dbReference>
<gene>
    <name evidence="3" type="ORF">PACLA_8A041537</name>
</gene>
<sequence>MFLLGGLLLCCWIPTVSLQNLMFTIEPKSVVVRKGSPAILNCQTNNQTSDILIQWKKGYNTRWIFDYANKPYKLLSNGSLSFPSVETGDENVYFCSAIHRGTANTIYSKIPARITLAYINSTFITPPALSTPIREHVTVTLTCISGASQPLPSVTWEKDGRPITDQNIVVQYQLPTQKATSATLQLTNVSVLADRGYYRCVATNPLLPDEPRKSQEVYLMVLPKDDEPRIEVHPVNTISPRRHPLRLDCVIVGVPPPVVFWSHDNVRVSNTSDRMVYPNGSLVIHSLARQDSGQYSCNGTNSKGSVASSNIFLNVAFIDFNFKRNPENKTVVNGSRVEMICEPPSHFPKSLRYKWYKSYRKIIMDGRIGISSSGSLVISPVLKSDEGVYICDVSLSKEFLIKTRTSTAGYLTVNVPPYFLTKPSHQIVVLGQTLRLTCKAAGFPKPLLEWYHGKLSLSNTSRLTLGADGSLVLSMVNINDAGQYKCSVENVAGNNVAMAAVIVHAPPNGTVMPSDTKRVLGNNATFLCRFAGNPPPVIVWYFKRANERAVLLARNSSRYIQSHEELDVVNVSEADNGVFTCVGENVVGMQNFSARLMVLGKSSQN</sequence>
<dbReference type="GO" id="GO:0007156">
    <property type="term" value="P:homophilic cell adhesion via plasma membrane adhesion molecules"/>
    <property type="evidence" value="ECO:0007669"/>
    <property type="project" value="TreeGrafter"/>
</dbReference>
<dbReference type="GO" id="GO:0070593">
    <property type="term" value="P:dendrite self-avoidance"/>
    <property type="evidence" value="ECO:0007669"/>
    <property type="project" value="TreeGrafter"/>
</dbReference>
<dbReference type="Proteomes" id="UP001152795">
    <property type="component" value="Unassembled WGS sequence"/>
</dbReference>
<dbReference type="GO" id="GO:0007411">
    <property type="term" value="P:axon guidance"/>
    <property type="evidence" value="ECO:0007669"/>
    <property type="project" value="TreeGrafter"/>
</dbReference>
<dbReference type="Pfam" id="PF07679">
    <property type="entry name" value="I-set"/>
    <property type="match status" value="1"/>
</dbReference>
<comment type="caution">
    <text evidence="3">The sequence shown here is derived from an EMBL/GenBank/DDBJ whole genome shotgun (WGS) entry which is preliminary data.</text>
</comment>
<organism evidence="3 4">
    <name type="scientific">Paramuricea clavata</name>
    <name type="common">Red gorgonian</name>
    <name type="synonym">Violescent sea-whip</name>
    <dbReference type="NCBI Taxonomy" id="317549"/>
    <lineage>
        <taxon>Eukaryota</taxon>
        <taxon>Metazoa</taxon>
        <taxon>Cnidaria</taxon>
        <taxon>Anthozoa</taxon>
        <taxon>Octocorallia</taxon>
        <taxon>Malacalcyonacea</taxon>
        <taxon>Plexauridae</taxon>
        <taxon>Paramuricea</taxon>
    </lineage>
</organism>
<dbReference type="PANTHER" id="PTHR10075:SF14">
    <property type="entry name" value="CELL ADHESION MOLECULE DSCAM2-RELATED"/>
    <property type="match status" value="1"/>
</dbReference>
<dbReference type="CDD" id="cd00096">
    <property type="entry name" value="Ig"/>
    <property type="match status" value="1"/>
</dbReference>
<accession>A0A6S7JWL7</accession>
<dbReference type="FunFam" id="2.60.40.10:FF:000032">
    <property type="entry name" value="palladin isoform X1"/>
    <property type="match status" value="2"/>
</dbReference>
<keyword evidence="4" id="KW-1185">Reference proteome</keyword>
<evidence type="ECO:0000313" key="3">
    <source>
        <dbReference type="EMBL" id="CAB4036137.1"/>
    </source>
</evidence>
<dbReference type="GO" id="GO:0005886">
    <property type="term" value="C:plasma membrane"/>
    <property type="evidence" value="ECO:0007669"/>
    <property type="project" value="TreeGrafter"/>
</dbReference>
<reference evidence="3" key="1">
    <citation type="submission" date="2020-04" db="EMBL/GenBank/DDBJ databases">
        <authorList>
            <person name="Alioto T."/>
            <person name="Alioto T."/>
            <person name="Gomez Garrido J."/>
        </authorList>
    </citation>
    <scope>NUCLEOTIDE SEQUENCE</scope>
    <source>
        <strain evidence="3">A484AB</strain>
    </source>
</reference>
<name>A0A6S7JWL7_PARCT</name>
<dbReference type="GO" id="GO:0030424">
    <property type="term" value="C:axon"/>
    <property type="evidence" value="ECO:0007669"/>
    <property type="project" value="TreeGrafter"/>
</dbReference>
<evidence type="ECO:0000256" key="1">
    <source>
        <dbReference type="ARBA" id="ARBA00023157"/>
    </source>
</evidence>
<dbReference type="InterPro" id="IPR013783">
    <property type="entry name" value="Ig-like_fold"/>
</dbReference>
<dbReference type="SMART" id="SM00409">
    <property type="entry name" value="IG"/>
    <property type="match status" value="6"/>
</dbReference>
<dbReference type="PROSITE" id="PS50835">
    <property type="entry name" value="IG_LIKE"/>
    <property type="match status" value="6"/>
</dbReference>
<dbReference type="InterPro" id="IPR003598">
    <property type="entry name" value="Ig_sub2"/>
</dbReference>
<dbReference type="InterPro" id="IPR013098">
    <property type="entry name" value="Ig_I-set"/>
</dbReference>
<keyword evidence="1" id="KW-1015">Disulfide bond</keyword>